<keyword evidence="2" id="KW-1185">Reference proteome</keyword>
<dbReference type="EMBL" id="BGPR01001936">
    <property type="protein sequence ID" value="GBM64575.1"/>
    <property type="molecule type" value="Genomic_DNA"/>
</dbReference>
<organism evidence="1 2">
    <name type="scientific">Araneus ventricosus</name>
    <name type="common">Orbweaver spider</name>
    <name type="synonym">Epeira ventricosa</name>
    <dbReference type="NCBI Taxonomy" id="182803"/>
    <lineage>
        <taxon>Eukaryota</taxon>
        <taxon>Metazoa</taxon>
        <taxon>Ecdysozoa</taxon>
        <taxon>Arthropoda</taxon>
        <taxon>Chelicerata</taxon>
        <taxon>Arachnida</taxon>
        <taxon>Araneae</taxon>
        <taxon>Araneomorphae</taxon>
        <taxon>Entelegynae</taxon>
        <taxon>Araneoidea</taxon>
        <taxon>Araneidae</taxon>
        <taxon>Araneus</taxon>
    </lineage>
</organism>
<accession>A0A4Y2HGY4</accession>
<dbReference type="AlphaFoldDB" id="A0A4Y2HGY4"/>
<evidence type="ECO:0000313" key="2">
    <source>
        <dbReference type="Proteomes" id="UP000499080"/>
    </source>
</evidence>
<dbReference type="Proteomes" id="UP000499080">
    <property type="component" value="Unassembled WGS sequence"/>
</dbReference>
<proteinExistence type="predicted"/>
<evidence type="ECO:0000313" key="1">
    <source>
        <dbReference type="EMBL" id="GBM64575.1"/>
    </source>
</evidence>
<name>A0A4Y2HGY4_ARAVE</name>
<gene>
    <name evidence="1" type="ORF">AVEN_56549_1</name>
</gene>
<comment type="caution">
    <text evidence="1">The sequence shown here is derived from an EMBL/GenBank/DDBJ whole genome shotgun (WGS) entry which is preliminary data.</text>
</comment>
<reference evidence="1 2" key="1">
    <citation type="journal article" date="2019" name="Sci. Rep.">
        <title>Orb-weaving spider Araneus ventricosus genome elucidates the spidroin gene catalogue.</title>
        <authorList>
            <person name="Kono N."/>
            <person name="Nakamura H."/>
            <person name="Ohtoshi R."/>
            <person name="Moran D.A.P."/>
            <person name="Shinohara A."/>
            <person name="Yoshida Y."/>
            <person name="Fujiwara M."/>
            <person name="Mori M."/>
            <person name="Tomita M."/>
            <person name="Arakawa K."/>
        </authorList>
    </citation>
    <scope>NUCLEOTIDE SEQUENCE [LARGE SCALE GENOMIC DNA]</scope>
</reference>
<sequence length="110" mass="12558">MNLSFYSFNLYFHTLDFLFHPSNVSVNVILDSFHLTLDVSQVEGVDLGLNLSFLLELAPFSPVQLPFSFTIRLSSLLVLLSSFSSWLVASRNFHPLLWNKAYTGKSRSHF</sequence>
<protein>
    <submittedName>
        <fullName evidence="1">Uncharacterized protein</fullName>
    </submittedName>
</protein>